<evidence type="ECO:0000313" key="3">
    <source>
        <dbReference type="Proteomes" id="UP000606172"/>
    </source>
</evidence>
<dbReference type="InterPro" id="IPR010359">
    <property type="entry name" value="IrrE_HExxH"/>
</dbReference>
<organism evidence="2 3">
    <name type="scientific">Sinosporangium siamense</name>
    <dbReference type="NCBI Taxonomy" id="1367973"/>
    <lineage>
        <taxon>Bacteria</taxon>
        <taxon>Bacillati</taxon>
        <taxon>Actinomycetota</taxon>
        <taxon>Actinomycetes</taxon>
        <taxon>Streptosporangiales</taxon>
        <taxon>Streptosporangiaceae</taxon>
        <taxon>Sinosporangium</taxon>
    </lineage>
</organism>
<sequence length="192" mass="21891">MAIQYRRGFKTEANDIAREVRTEMGIRTADRLDPHQLAEHLSIPIIPLSGFEADAPLAHTRFGGEETFAFSAVTVFYGTRRAIVYNDFQPVGRQANNIAHEASHGLLHHPPTPAIDDRGCRNWHKEVEDEANWLAGVLLIPEDTALYIARQQWPIEQAAERFGVSVELLRWRLNMTNAYNRVNRWKASMGRC</sequence>
<dbReference type="InterPro" id="IPR052345">
    <property type="entry name" value="Rad_response_metalloprotease"/>
</dbReference>
<proteinExistence type="predicted"/>
<comment type="caution">
    <text evidence="2">The sequence shown here is derived from an EMBL/GenBank/DDBJ whole genome shotgun (WGS) entry which is preliminary data.</text>
</comment>
<evidence type="ECO:0000313" key="2">
    <source>
        <dbReference type="EMBL" id="GII96855.1"/>
    </source>
</evidence>
<gene>
    <name evidence="2" type="ORF">Ssi02_70860</name>
</gene>
<dbReference type="Proteomes" id="UP000606172">
    <property type="component" value="Unassembled WGS sequence"/>
</dbReference>
<name>A0A919V958_9ACTN</name>
<dbReference type="PANTHER" id="PTHR43236">
    <property type="entry name" value="ANTITOXIN HIGA1"/>
    <property type="match status" value="1"/>
</dbReference>
<evidence type="ECO:0000259" key="1">
    <source>
        <dbReference type="Pfam" id="PF06114"/>
    </source>
</evidence>
<protein>
    <recommendedName>
        <fullName evidence="1">IrrE N-terminal-like domain-containing protein</fullName>
    </recommendedName>
</protein>
<reference evidence="2" key="1">
    <citation type="submission" date="2021-01" db="EMBL/GenBank/DDBJ databases">
        <title>Whole genome shotgun sequence of Sinosporangium siamense NBRC 109515.</title>
        <authorList>
            <person name="Komaki H."/>
            <person name="Tamura T."/>
        </authorList>
    </citation>
    <scope>NUCLEOTIDE SEQUENCE</scope>
    <source>
        <strain evidence="2">NBRC 109515</strain>
    </source>
</reference>
<dbReference type="AlphaFoldDB" id="A0A919V958"/>
<dbReference type="RefSeq" id="WP_204032003.1">
    <property type="nucleotide sequence ID" value="NZ_BOOW01000050.1"/>
</dbReference>
<dbReference type="PANTHER" id="PTHR43236:SF1">
    <property type="entry name" value="BLL7220 PROTEIN"/>
    <property type="match status" value="1"/>
</dbReference>
<dbReference type="Gene3D" id="1.10.10.2910">
    <property type="match status" value="1"/>
</dbReference>
<feature type="domain" description="IrrE N-terminal-like" evidence="1">
    <location>
        <begin position="75"/>
        <end position="174"/>
    </location>
</feature>
<dbReference type="Pfam" id="PF06114">
    <property type="entry name" value="Peptidase_M78"/>
    <property type="match status" value="1"/>
</dbReference>
<dbReference type="EMBL" id="BOOW01000050">
    <property type="protein sequence ID" value="GII96855.1"/>
    <property type="molecule type" value="Genomic_DNA"/>
</dbReference>
<keyword evidence="3" id="KW-1185">Reference proteome</keyword>
<accession>A0A919V958</accession>